<dbReference type="InterPro" id="IPR024079">
    <property type="entry name" value="MetalloPept_cat_dom_sf"/>
</dbReference>
<evidence type="ECO:0008006" key="5">
    <source>
        <dbReference type="Google" id="ProtNLM"/>
    </source>
</evidence>
<comment type="caution">
    <text evidence="3">The sequence shown here is derived from an EMBL/GenBank/DDBJ whole genome shotgun (WGS) entry which is preliminary data.</text>
</comment>
<keyword evidence="4" id="KW-1185">Reference proteome</keyword>
<gene>
    <name evidence="3" type="ORF">Cflav_PD4709</name>
</gene>
<dbReference type="Gene3D" id="3.40.390.10">
    <property type="entry name" value="Collagenase (Catalytic Domain)"/>
    <property type="match status" value="1"/>
</dbReference>
<sequence precursor="true">MCISISSRFFASAVLIVSCLLLSGCASPKTTSSQTTTTDPTSFWKPYDLYLLASPHPRLYVEVDAVKGCEPSDATLQKLRDFLTTYCHKSEGIEIVRSDVIPIESAREVLPGALARKFINGPPDNSTSAPPAYMYVLFYNDDIIDKRIIETGRHPDPNPLPHPRPRERKPHVDSVPYPAMAFINTHYWYGVMPNERALHEAGHLLGLASRPTDAANHHCLSKNCLMNASINVNLPSLLLGQDPIKQRQLCEKCVAQLQESAKQQPPSNLRFVGPVLVRSEEGYHVLSLPNRVKLIVGNLTDQDCRDFAAAVHAENPSEASDNWRADGLMKEEMIRETAKTREILNRAKEDPYEPVRILAAERRAEQ</sequence>
<protein>
    <recommendedName>
        <fullName evidence="5">Peptidase M43 pregnancy-associated plasma-A domain-containing protein</fullName>
    </recommendedName>
</protein>
<dbReference type="GO" id="GO:0008237">
    <property type="term" value="F:metallopeptidase activity"/>
    <property type="evidence" value="ECO:0007669"/>
    <property type="project" value="InterPro"/>
</dbReference>
<feature type="signal peptide" evidence="2">
    <location>
        <begin position="1"/>
        <end position="26"/>
    </location>
</feature>
<evidence type="ECO:0000313" key="4">
    <source>
        <dbReference type="Proteomes" id="UP000003688"/>
    </source>
</evidence>
<organism evidence="3 4">
    <name type="scientific">Pedosphaera parvula (strain Ellin514)</name>
    <dbReference type="NCBI Taxonomy" id="320771"/>
    <lineage>
        <taxon>Bacteria</taxon>
        <taxon>Pseudomonadati</taxon>
        <taxon>Verrucomicrobiota</taxon>
        <taxon>Pedosphaerae</taxon>
        <taxon>Pedosphaerales</taxon>
        <taxon>Pedosphaeraceae</taxon>
        <taxon>Pedosphaera</taxon>
    </lineage>
</organism>
<evidence type="ECO:0000256" key="2">
    <source>
        <dbReference type="SAM" id="SignalP"/>
    </source>
</evidence>
<dbReference type="RefSeq" id="WP_007414203.1">
    <property type="nucleotide sequence ID" value="NZ_ABOX02000008.1"/>
</dbReference>
<feature type="region of interest" description="Disordered" evidence="1">
    <location>
        <begin position="150"/>
        <end position="171"/>
    </location>
</feature>
<proteinExistence type="predicted"/>
<dbReference type="EMBL" id="ABOX02000008">
    <property type="protein sequence ID" value="EEF61669.1"/>
    <property type="molecule type" value="Genomic_DNA"/>
</dbReference>
<dbReference type="Proteomes" id="UP000003688">
    <property type="component" value="Unassembled WGS sequence"/>
</dbReference>
<name>B9XEF5_PEDPL</name>
<dbReference type="AlphaFoldDB" id="B9XEF5"/>
<evidence type="ECO:0000313" key="3">
    <source>
        <dbReference type="EMBL" id="EEF61669.1"/>
    </source>
</evidence>
<keyword evidence="2" id="KW-0732">Signal</keyword>
<reference evidence="3 4" key="1">
    <citation type="journal article" date="2011" name="J. Bacteriol.">
        <title>Genome sequence of 'Pedosphaera parvula' Ellin514, an aerobic Verrucomicrobial isolate from pasture soil.</title>
        <authorList>
            <person name="Kant R."/>
            <person name="van Passel M.W."/>
            <person name="Sangwan P."/>
            <person name="Palva A."/>
            <person name="Lucas S."/>
            <person name="Copeland A."/>
            <person name="Lapidus A."/>
            <person name="Glavina Del Rio T."/>
            <person name="Dalin E."/>
            <person name="Tice H."/>
            <person name="Bruce D."/>
            <person name="Goodwin L."/>
            <person name="Pitluck S."/>
            <person name="Chertkov O."/>
            <person name="Larimer F.W."/>
            <person name="Land M.L."/>
            <person name="Hauser L."/>
            <person name="Brettin T.S."/>
            <person name="Detter J.C."/>
            <person name="Han S."/>
            <person name="de Vos W.M."/>
            <person name="Janssen P.H."/>
            <person name="Smidt H."/>
        </authorList>
    </citation>
    <scope>NUCLEOTIDE SEQUENCE [LARGE SCALE GENOMIC DNA]</scope>
    <source>
        <strain evidence="3 4">Ellin514</strain>
    </source>
</reference>
<feature type="chain" id="PRO_5002894724" description="Peptidase M43 pregnancy-associated plasma-A domain-containing protein" evidence="2">
    <location>
        <begin position="27"/>
        <end position="366"/>
    </location>
</feature>
<accession>B9XEF5</accession>
<evidence type="ECO:0000256" key="1">
    <source>
        <dbReference type="SAM" id="MobiDB-lite"/>
    </source>
</evidence>